<comment type="subcellular location">
    <subcellularLocation>
        <location evidence="1">Nucleus</location>
    </subcellularLocation>
</comment>
<evidence type="ECO:0000256" key="4">
    <source>
        <dbReference type="ARBA" id="ARBA00022771"/>
    </source>
</evidence>
<feature type="region of interest" description="Disordered" evidence="7">
    <location>
        <begin position="31"/>
        <end position="59"/>
    </location>
</feature>
<keyword evidence="2" id="KW-0479">Metal-binding</keyword>
<organism evidence="9 10">
    <name type="scientific">Aspergillus keveii</name>
    <dbReference type="NCBI Taxonomy" id="714993"/>
    <lineage>
        <taxon>Eukaryota</taxon>
        <taxon>Fungi</taxon>
        <taxon>Dikarya</taxon>
        <taxon>Ascomycota</taxon>
        <taxon>Pezizomycotina</taxon>
        <taxon>Eurotiomycetes</taxon>
        <taxon>Eurotiomycetidae</taxon>
        <taxon>Eurotiales</taxon>
        <taxon>Aspergillaceae</taxon>
        <taxon>Aspergillus</taxon>
        <taxon>Aspergillus subgen. Nidulantes</taxon>
    </lineage>
</organism>
<dbReference type="Proteomes" id="UP001610563">
    <property type="component" value="Unassembled WGS sequence"/>
</dbReference>
<dbReference type="PANTHER" id="PTHR40626">
    <property type="entry name" value="MIP31509P"/>
    <property type="match status" value="1"/>
</dbReference>
<accession>A0ABR4GNM0</accession>
<evidence type="ECO:0000256" key="7">
    <source>
        <dbReference type="SAM" id="MobiDB-lite"/>
    </source>
</evidence>
<keyword evidence="10" id="KW-1185">Reference proteome</keyword>
<name>A0ABR4GNM0_9EURO</name>
<feature type="region of interest" description="Disordered" evidence="7">
    <location>
        <begin position="397"/>
        <end position="417"/>
    </location>
</feature>
<protein>
    <recommendedName>
        <fullName evidence="8">Xylanolytic transcriptional activator regulatory domain-containing protein</fullName>
    </recommendedName>
</protein>
<keyword evidence="6" id="KW-0539">Nucleus</keyword>
<evidence type="ECO:0000256" key="5">
    <source>
        <dbReference type="ARBA" id="ARBA00022833"/>
    </source>
</evidence>
<proteinExistence type="predicted"/>
<comment type="caution">
    <text evidence="9">The sequence shown here is derived from an EMBL/GenBank/DDBJ whole genome shotgun (WGS) entry which is preliminary data.</text>
</comment>
<keyword evidence="3" id="KW-0677">Repeat</keyword>
<feature type="domain" description="Xylanolytic transcriptional activator regulatory" evidence="8">
    <location>
        <begin position="192"/>
        <end position="422"/>
    </location>
</feature>
<dbReference type="EMBL" id="JBFTWV010000004">
    <property type="protein sequence ID" value="KAL2800159.1"/>
    <property type="molecule type" value="Genomic_DNA"/>
</dbReference>
<gene>
    <name evidence="9" type="ORF">BJX66DRAFT_332305</name>
</gene>
<evidence type="ECO:0000256" key="6">
    <source>
        <dbReference type="ARBA" id="ARBA00023242"/>
    </source>
</evidence>
<evidence type="ECO:0000256" key="3">
    <source>
        <dbReference type="ARBA" id="ARBA00022737"/>
    </source>
</evidence>
<evidence type="ECO:0000313" key="10">
    <source>
        <dbReference type="Proteomes" id="UP001610563"/>
    </source>
</evidence>
<reference evidence="9 10" key="1">
    <citation type="submission" date="2024-07" db="EMBL/GenBank/DDBJ databases">
        <title>Section-level genome sequencing and comparative genomics of Aspergillus sections Usti and Cavernicolus.</title>
        <authorList>
            <consortium name="Lawrence Berkeley National Laboratory"/>
            <person name="Nybo J.L."/>
            <person name="Vesth T.C."/>
            <person name="Theobald S."/>
            <person name="Frisvad J.C."/>
            <person name="Larsen T.O."/>
            <person name="Kjaerboelling I."/>
            <person name="Rothschild-Mancinelli K."/>
            <person name="Lyhne E.K."/>
            <person name="Kogle M.E."/>
            <person name="Barry K."/>
            <person name="Clum A."/>
            <person name="Na H."/>
            <person name="Ledsgaard L."/>
            <person name="Lin J."/>
            <person name="Lipzen A."/>
            <person name="Kuo A."/>
            <person name="Riley R."/>
            <person name="Mondo S."/>
            <person name="Labutti K."/>
            <person name="Haridas S."/>
            <person name="Pangalinan J."/>
            <person name="Salamov A.A."/>
            <person name="Simmons B.A."/>
            <person name="Magnuson J.K."/>
            <person name="Chen J."/>
            <person name="Drula E."/>
            <person name="Henrissat B."/>
            <person name="Wiebenga A."/>
            <person name="Lubbers R.J."/>
            <person name="Gomes A.C."/>
            <person name="Makela M.R."/>
            <person name="Stajich J."/>
            <person name="Grigoriev I.V."/>
            <person name="Mortensen U.H."/>
            <person name="De Vries R.P."/>
            <person name="Baker S.E."/>
            <person name="Andersen M.R."/>
        </authorList>
    </citation>
    <scope>NUCLEOTIDE SEQUENCE [LARGE SCALE GENOMIC DNA]</scope>
    <source>
        <strain evidence="9 10">CBS 209.92</strain>
    </source>
</reference>
<keyword evidence="5" id="KW-0862">Zinc</keyword>
<dbReference type="InterPro" id="IPR007219">
    <property type="entry name" value="XnlR_reg_dom"/>
</dbReference>
<dbReference type="InterPro" id="IPR051059">
    <property type="entry name" value="VerF-like"/>
</dbReference>
<evidence type="ECO:0000259" key="8">
    <source>
        <dbReference type="Pfam" id="PF04082"/>
    </source>
</evidence>
<evidence type="ECO:0000313" key="9">
    <source>
        <dbReference type="EMBL" id="KAL2800159.1"/>
    </source>
</evidence>
<keyword evidence="4" id="KW-0863">Zinc-finger</keyword>
<evidence type="ECO:0000256" key="2">
    <source>
        <dbReference type="ARBA" id="ARBA00022723"/>
    </source>
</evidence>
<dbReference type="PANTHER" id="PTHR40626:SF11">
    <property type="entry name" value="ZINC FINGER PROTEIN YPR022C"/>
    <property type="match status" value="1"/>
</dbReference>
<sequence length="674" mass="74567">MACPKTRVFYLDQPPLVDDLRRVCDRSVSKETYPSERCPKQRAHLRPISESGPSMAGSHPSTDWVFNVIPETPAWLAQEDFDLDALNSAVMTCANQLLLPGDSLLPIDGLPDQQHAHTLARDAPMPIEDAVQKEWFTYTGASKSGYITPDVVGGEQIQPEVDETYRANLAVKLQHHLPVPPLPSTDFLNMCIQTYFTQFHPLFPVIHAPTFRPSANSSLLLLSICSIGSLIVGLSHAKAQGVKIFETLNKAILSSWENILSHKGSAATPMIQAALIGQTFALLSGRQKDLFIAQTFHGTLLAWARRYKMFRSRRASDGLSPQDIRHDPQAAWQKWVQAEEQNRIAAALHIHDIEIAELFITDPYLRHSVPKRPILANDELWAARTAQEWSRLMIETQGAGNPASPPGSDNNSIPQKPTPRLHAYLELEGIAASIIESNSLGLGNSSSSSSSSSSNQGMQQTQPTDHLVAILIRFYTLHLKPHTHAPAPDDPFRLLALWHSIFISVFTNIDSLELAIGKEGSHQALSAPVTGYVRAWADSANGQRAALHAALILGHLKQLPLAAEPAIHAPRVIFRAAIVWYCYTKYQSRSTTEPPQQQAAWMVQEFPELREMGASCHRMLFEAMGLRSGRSAMGESLTFCGLIDLLERMGHWGISTRLAGILRLLLPDGDEEER</sequence>
<dbReference type="Pfam" id="PF04082">
    <property type="entry name" value="Fungal_trans"/>
    <property type="match status" value="1"/>
</dbReference>
<evidence type="ECO:0000256" key="1">
    <source>
        <dbReference type="ARBA" id="ARBA00004123"/>
    </source>
</evidence>
<dbReference type="CDD" id="cd12148">
    <property type="entry name" value="fungal_TF_MHR"/>
    <property type="match status" value="1"/>
</dbReference>